<evidence type="ECO:0000313" key="5">
    <source>
        <dbReference type="Proteomes" id="UP000076874"/>
    </source>
</evidence>
<feature type="compositionally biased region" description="Low complexity" evidence="1">
    <location>
        <begin position="498"/>
        <end position="511"/>
    </location>
</feature>
<dbReference type="PROSITE" id="PS51257">
    <property type="entry name" value="PROKAR_LIPOPROTEIN"/>
    <property type="match status" value="1"/>
</dbReference>
<evidence type="ECO:0000256" key="1">
    <source>
        <dbReference type="SAM" id="MobiDB-lite"/>
    </source>
</evidence>
<comment type="caution">
    <text evidence="4">The sequence shown here is derived from an EMBL/GenBank/DDBJ whole genome shotgun (WGS) entry which is preliminary data.</text>
</comment>
<feature type="transmembrane region" description="Helical" evidence="2">
    <location>
        <begin position="267"/>
        <end position="289"/>
    </location>
</feature>
<sequence length="708" mass="72785">MPRIRAKGPAWWRGLSWLAVGSASSCAAVATLPKDNGGNVVVVVRRVEKIHVTTVTTSTTPRLRVLKRIGSLTCPTNYALCPATLSGGCCPSHYGCETDSCVQTTVSTASACSLQGYTACGIDAGGGCCPFGYVCGVNACTAPVGVAQTEQCPTGYYLCPASYNYGCCATTMGCALNACYATVPSTVVFTATFTTATDRAGRAEVSTVTSTTVESPTPPSGLPTSDTAAYVAKFLPSVQAKASEIPAVGNGTATSSSSRRGLTKAQIGGMIGGLVGLLLIVLTAAFFIVRSIRRSAKVVKVKGRKALSTGGSGSGKGTGTGLYAGGSGGGGGGGTGSSGSAARYSGQIMKQVHLPTPSQIGQMEYDDLLLDTRPAPTPADGPTTTPAAASGSTPYDAQHSSNTTTTTSPPPVFPSGRGRGPSDTSLLSSDAEGGGRGVDARGYFELPLRTPSRTERPSLSGTDPRTSYDSRAAQNPHPNPNPNPQYHRPRVTSDTCDASNNTTAATAAATGGSPGVGSPLQPAELGTDGELIPELPSESPMYDETLPTASTAAGTYQQTHHRQSHYQPGQNVRPSRPRHLSYVSAISDVSQLSPGLQQRQQQQQQQPPSAPGHARDRSDSNGSSSSAAAFLQFSHSRSRSGSGTSLQLGPQQPQHQQQQQQQQEQEQRLGAVSEAAELLHGHYGPNNVAAGETHTGGADGDRRSPAAP</sequence>
<organism evidence="4 5">
    <name type="scientific">Niveomyces insectorum RCEF 264</name>
    <dbReference type="NCBI Taxonomy" id="1081102"/>
    <lineage>
        <taxon>Eukaryota</taxon>
        <taxon>Fungi</taxon>
        <taxon>Dikarya</taxon>
        <taxon>Ascomycota</taxon>
        <taxon>Pezizomycotina</taxon>
        <taxon>Sordariomycetes</taxon>
        <taxon>Hypocreomycetidae</taxon>
        <taxon>Hypocreales</taxon>
        <taxon>Cordycipitaceae</taxon>
        <taxon>Niveomyces</taxon>
    </lineage>
</organism>
<evidence type="ECO:0000256" key="3">
    <source>
        <dbReference type="SAM" id="SignalP"/>
    </source>
</evidence>
<keyword evidence="5" id="KW-1185">Reference proteome</keyword>
<feature type="compositionally biased region" description="Polar residues" evidence="1">
    <location>
        <begin position="587"/>
        <end position="596"/>
    </location>
</feature>
<feature type="compositionally biased region" description="Polar residues" evidence="1">
    <location>
        <begin position="457"/>
        <end position="473"/>
    </location>
</feature>
<keyword evidence="2" id="KW-1133">Transmembrane helix</keyword>
<evidence type="ECO:0000256" key="2">
    <source>
        <dbReference type="SAM" id="Phobius"/>
    </source>
</evidence>
<dbReference type="AlphaFoldDB" id="A0A162IE39"/>
<feature type="chain" id="PRO_5007835667" evidence="3">
    <location>
        <begin position="28"/>
        <end position="708"/>
    </location>
</feature>
<dbReference type="OrthoDB" id="5292518at2759"/>
<protein>
    <submittedName>
        <fullName evidence="4">Uncharacterized protein</fullName>
    </submittedName>
</protein>
<keyword evidence="3" id="KW-0732">Signal</keyword>
<dbReference type="STRING" id="1081102.A0A162IE39"/>
<dbReference type="EMBL" id="AZHD01000018">
    <property type="protein sequence ID" value="OAA55845.1"/>
    <property type="molecule type" value="Genomic_DNA"/>
</dbReference>
<feature type="compositionally biased region" description="Low complexity" evidence="1">
    <location>
        <begin position="597"/>
        <end position="606"/>
    </location>
</feature>
<feature type="compositionally biased region" description="Low complexity" evidence="1">
    <location>
        <begin position="371"/>
        <end position="407"/>
    </location>
</feature>
<keyword evidence="2" id="KW-0812">Transmembrane</keyword>
<feature type="compositionally biased region" description="Low complexity" evidence="1">
    <location>
        <begin position="639"/>
        <end position="664"/>
    </location>
</feature>
<feature type="compositionally biased region" description="Polar residues" evidence="1">
    <location>
        <begin position="547"/>
        <end position="558"/>
    </location>
</feature>
<name>A0A162IE39_9HYPO</name>
<feature type="compositionally biased region" description="Low complexity" evidence="1">
    <location>
        <begin position="620"/>
        <end position="629"/>
    </location>
</feature>
<proteinExistence type="predicted"/>
<accession>A0A162IE39</accession>
<feature type="compositionally biased region" description="Basic and acidic residues" evidence="1">
    <location>
        <begin position="699"/>
        <end position="708"/>
    </location>
</feature>
<evidence type="ECO:0000313" key="4">
    <source>
        <dbReference type="EMBL" id="OAA55845.1"/>
    </source>
</evidence>
<dbReference type="Proteomes" id="UP000076874">
    <property type="component" value="Unassembled WGS sequence"/>
</dbReference>
<feature type="signal peptide" evidence="3">
    <location>
        <begin position="1"/>
        <end position="27"/>
    </location>
</feature>
<reference evidence="4 5" key="1">
    <citation type="journal article" date="2016" name="Genome Biol. Evol.">
        <title>Divergent and convergent evolution of fungal pathogenicity.</title>
        <authorList>
            <person name="Shang Y."/>
            <person name="Xiao G."/>
            <person name="Zheng P."/>
            <person name="Cen K."/>
            <person name="Zhan S."/>
            <person name="Wang C."/>
        </authorList>
    </citation>
    <scope>NUCLEOTIDE SEQUENCE [LARGE SCALE GENOMIC DNA]</scope>
    <source>
        <strain evidence="4 5">RCEF 264</strain>
    </source>
</reference>
<gene>
    <name evidence="4" type="ORF">SPI_08052</name>
</gene>
<feature type="region of interest" description="Disordered" evidence="1">
    <location>
        <begin position="370"/>
        <end position="708"/>
    </location>
</feature>
<keyword evidence="2" id="KW-0472">Membrane</keyword>